<evidence type="ECO:0000313" key="5">
    <source>
        <dbReference type="EMBL" id="RAU81978.1"/>
    </source>
</evidence>
<dbReference type="EMBL" id="QMDV01000004">
    <property type="protein sequence ID" value="RAU81978.1"/>
    <property type="molecule type" value="Genomic_DNA"/>
</dbReference>
<dbReference type="RefSeq" id="WP_112306656.1">
    <property type="nucleotide sequence ID" value="NZ_QMDV01000004.1"/>
</dbReference>
<reference evidence="5 6" key="1">
    <citation type="submission" date="2018-06" db="EMBL/GenBank/DDBJ databases">
        <authorList>
            <person name="Liu Z.-W."/>
        </authorList>
    </citation>
    <scope>NUCLEOTIDE SEQUENCE [LARGE SCALE GENOMIC DNA]</scope>
    <source>
        <strain evidence="5 6">2b14</strain>
    </source>
</reference>
<dbReference type="InterPro" id="IPR050090">
    <property type="entry name" value="Tyrosine_recombinase_XerCD"/>
</dbReference>
<dbReference type="Gene3D" id="1.10.443.10">
    <property type="entry name" value="Intergrase catalytic core"/>
    <property type="match status" value="1"/>
</dbReference>
<dbReference type="CDD" id="cd01185">
    <property type="entry name" value="INTN1_C_like"/>
    <property type="match status" value="1"/>
</dbReference>
<dbReference type="PROSITE" id="PS51898">
    <property type="entry name" value="TYR_RECOMBINASE"/>
    <property type="match status" value="1"/>
</dbReference>
<reference evidence="5 6" key="2">
    <citation type="submission" date="2018-07" db="EMBL/GenBank/DDBJ databases">
        <title>Pontibacter sp. 2b14 genomic sequence and assembly.</title>
        <authorList>
            <person name="Du Z.-J."/>
        </authorList>
    </citation>
    <scope>NUCLEOTIDE SEQUENCE [LARGE SCALE GENOMIC DNA]</scope>
    <source>
        <strain evidence="5 6">2b14</strain>
    </source>
</reference>
<sequence length="378" mass="43193">MTKVTLRQKPISKGRQTLYLDYYPPIPNPETGKLTRREFLSLFVYDKPKTPLDKQHNKDTQVLAANIRATRQLEVQNKQYGFLPTSQRDTTLNAYYTELAAKREGSNSANWKSSLYFLNQFFDEGIKLSQLTAPICNDYKAFLLTAPNQRGKDKEKKNATPISRNTAVSYFNKFKATLKQAYKDGLLQTDLNKNIQAIKPQETQREYLTLEELQTLYSTPCSLPIIKQAAIFSALTGLRFSDIQKLTWSELQQSQAEGYYIQFRQQKTKGVEVLPVPEQAILLLGERGKPEAKAFPDLQYSAYNNSFLKDWIKAAGITKPITFHCFRHTYATLQLSLGTDIYTVSKMLGHRELKTTQVYAKVIDKAKREAAGKIKLSL</sequence>
<proteinExistence type="inferred from homology"/>
<dbReference type="InterPro" id="IPR025269">
    <property type="entry name" value="SAM-like_dom"/>
</dbReference>
<gene>
    <name evidence="5" type="ORF">DP923_14965</name>
</gene>
<keyword evidence="6" id="KW-1185">Reference proteome</keyword>
<dbReference type="PANTHER" id="PTHR30349">
    <property type="entry name" value="PHAGE INTEGRASE-RELATED"/>
    <property type="match status" value="1"/>
</dbReference>
<evidence type="ECO:0000256" key="3">
    <source>
        <dbReference type="ARBA" id="ARBA00023172"/>
    </source>
</evidence>
<protein>
    <submittedName>
        <fullName evidence="5">Site-specific integrase</fullName>
    </submittedName>
</protein>
<organism evidence="5 6">
    <name type="scientific">Pontibacter arcticus</name>
    <dbReference type="NCBI Taxonomy" id="2080288"/>
    <lineage>
        <taxon>Bacteria</taxon>
        <taxon>Pseudomonadati</taxon>
        <taxon>Bacteroidota</taxon>
        <taxon>Cytophagia</taxon>
        <taxon>Cytophagales</taxon>
        <taxon>Hymenobacteraceae</taxon>
        <taxon>Pontibacter</taxon>
    </lineage>
</organism>
<dbReference type="InterPro" id="IPR010998">
    <property type="entry name" value="Integrase_recombinase_N"/>
</dbReference>
<dbReference type="AlphaFoldDB" id="A0A364RCA4"/>
<evidence type="ECO:0000313" key="6">
    <source>
        <dbReference type="Proteomes" id="UP000251692"/>
    </source>
</evidence>
<dbReference type="Gene3D" id="1.10.150.130">
    <property type="match status" value="1"/>
</dbReference>
<evidence type="ECO:0000259" key="4">
    <source>
        <dbReference type="PROSITE" id="PS51898"/>
    </source>
</evidence>
<dbReference type="Proteomes" id="UP000251692">
    <property type="component" value="Unassembled WGS sequence"/>
</dbReference>
<evidence type="ECO:0000256" key="2">
    <source>
        <dbReference type="ARBA" id="ARBA00023125"/>
    </source>
</evidence>
<accession>A0A364RCA4</accession>
<dbReference type="SUPFAM" id="SSF56349">
    <property type="entry name" value="DNA breaking-rejoining enzymes"/>
    <property type="match status" value="1"/>
</dbReference>
<evidence type="ECO:0000256" key="1">
    <source>
        <dbReference type="ARBA" id="ARBA00008857"/>
    </source>
</evidence>
<dbReference type="InterPro" id="IPR013762">
    <property type="entry name" value="Integrase-like_cat_sf"/>
</dbReference>
<dbReference type="GO" id="GO:0015074">
    <property type="term" value="P:DNA integration"/>
    <property type="evidence" value="ECO:0007669"/>
    <property type="project" value="InterPro"/>
</dbReference>
<dbReference type="InterPro" id="IPR011010">
    <property type="entry name" value="DNA_brk_join_enz"/>
</dbReference>
<dbReference type="InterPro" id="IPR002104">
    <property type="entry name" value="Integrase_catalytic"/>
</dbReference>
<dbReference type="GO" id="GO:0006310">
    <property type="term" value="P:DNA recombination"/>
    <property type="evidence" value="ECO:0007669"/>
    <property type="project" value="UniProtKB-KW"/>
</dbReference>
<dbReference type="GO" id="GO:0003677">
    <property type="term" value="F:DNA binding"/>
    <property type="evidence" value="ECO:0007669"/>
    <property type="project" value="UniProtKB-KW"/>
</dbReference>
<dbReference type="Pfam" id="PF00589">
    <property type="entry name" value="Phage_integrase"/>
    <property type="match status" value="1"/>
</dbReference>
<dbReference type="Pfam" id="PF13102">
    <property type="entry name" value="Phage_int_SAM_5"/>
    <property type="match status" value="1"/>
</dbReference>
<comment type="caution">
    <text evidence="5">The sequence shown here is derived from an EMBL/GenBank/DDBJ whole genome shotgun (WGS) entry which is preliminary data.</text>
</comment>
<name>A0A364RCA4_9BACT</name>
<comment type="similarity">
    <text evidence="1">Belongs to the 'phage' integrase family.</text>
</comment>
<keyword evidence="2" id="KW-0238">DNA-binding</keyword>
<dbReference type="PANTHER" id="PTHR30349:SF64">
    <property type="entry name" value="PROPHAGE INTEGRASE INTD-RELATED"/>
    <property type="match status" value="1"/>
</dbReference>
<keyword evidence="3" id="KW-0233">DNA recombination</keyword>
<dbReference type="OrthoDB" id="1098628at2"/>
<feature type="domain" description="Tyr recombinase" evidence="4">
    <location>
        <begin position="203"/>
        <end position="372"/>
    </location>
</feature>